<organism evidence="2 3">
    <name type="scientific">Brassicogethes aeneus</name>
    <name type="common">Rape pollen beetle</name>
    <name type="synonym">Meligethes aeneus</name>
    <dbReference type="NCBI Taxonomy" id="1431903"/>
    <lineage>
        <taxon>Eukaryota</taxon>
        <taxon>Metazoa</taxon>
        <taxon>Ecdysozoa</taxon>
        <taxon>Arthropoda</taxon>
        <taxon>Hexapoda</taxon>
        <taxon>Insecta</taxon>
        <taxon>Pterygota</taxon>
        <taxon>Neoptera</taxon>
        <taxon>Endopterygota</taxon>
        <taxon>Coleoptera</taxon>
        <taxon>Polyphaga</taxon>
        <taxon>Cucujiformia</taxon>
        <taxon>Nitidulidae</taxon>
        <taxon>Meligethinae</taxon>
        <taxon>Brassicogethes</taxon>
    </lineage>
</organism>
<gene>
    <name evidence="2" type="ORF">MELIAE_LOCUS11198</name>
</gene>
<evidence type="ECO:0000313" key="3">
    <source>
        <dbReference type="Proteomes" id="UP001154078"/>
    </source>
</evidence>
<protein>
    <submittedName>
        <fullName evidence="2">Uncharacterized protein</fullName>
    </submittedName>
</protein>
<proteinExistence type="predicted"/>
<dbReference type="OrthoDB" id="6769177at2759"/>
<dbReference type="AlphaFoldDB" id="A0A9P0BFS2"/>
<evidence type="ECO:0000256" key="1">
    <source>
        <dbReference type="SAM" id="SignalP"/>
    </source>
</evidence>
<keyword evidence="3" id="KW-1185">Reference proteome</keyword>
<name>A0A9P0BFS2_BRAAE</name>
<dbReference type="EMBL" id="OV121139">
    <property type="protein sequence ID" value="CAH0561916.1"/>
    <property type="molecule type" value="Genomic_DNA"/>
</dbReference>
<sequence length="337" mass="37691">MHLKVFYKLIWLHSLLYLGDSIGISGKLDFDDKPSIVKTPRLRDSLSYKTLKTYEKSGSSDFDDIGVVCVSGGCNTTKHGANKDSVETDVVVHVKTRVELKNPKIDDTPDIPVVTGYKGTNLETVGGNLNVQPLVVTNIDDELNRPQFIGTTESPYISASPYSSTSRSFVPYGNLNPYSTLSPINTYPTSSPSPYTPRYLYGIQEEPRVDLTIQSLPSVMNDFDRSLNQFDAYPGFIENNNRPKFYPIPNPHRNTHKVHTAHRYPIENGWDRKIPTYHRHSTNGINNCICKNEPGVDQQVFSSDSSVRRVSIDDGNIRRVSLGDPGTQINDKLAPLN</sequence>
<evidence type="ECO:0000313" key="2">
    <source>
        <dbReference type="EMBL" id="CAH0561916.1"/>
    </source>
</evidence>
<accession>A0A9P0BFS2</accession>
<feature type="chain" id="PRO_5040108194" evidence="1">
    <location>
        <begin position="22"/>
        <end position="337"/>
    </location>
</feature>
<feature type="signal peptide" evidence="1">
    <location>
        <begin position="1"/>
        <end position="21"/>
    </location>
</feature>
<dbReference type="Proteomes" id="UP001154078">
    <property type="component" value="Chromosome 8"/>
</dbReference>
<reference evidence="2" key="1">
    <citation type="submission" date="2021-12" db="EMBL/GenBank/DDBJ databases">
        <authorList>
            <person name="King R."/>
        </authorList>
    </citation>
    <scope>NUCLEOTIDE SEQUENCE</scope>
</reference>
<keyword evidence="1" id="KW-0732">Signal</keyword>